<feature type="region of interest" description="Disordered" evidence="13">
    <location>
        <begin position="464"/>
        <end position="484"/>
    </location>
</feature>
<evidence type="ECO:0000256" key="8">
    <source>
        <dbReference type="ARBA" id="ARBA00022840"/>
    </source>
</evidence>
<dbReference type="PANTHER" id="PTHR45627">
    <property type="entry name" value="ADENYLATE CYCLASE TYPE 1"/>
    <property type="match status" value="1"/>
</dbReference>
<dbReference type="PANTHER" id="PTHR45627:SF26">
    <property type="entry name" value="ADENYLATE CYCLASE TYPE 1"/>
    <property type="match status" value="1"/>
</dbReference>
<protein>
    <recommendedName>
        <fullName evidence="4">adenylate cyclase</fullName>
        <ecNumber evidence="4">4.6.1.1</ecNumber>
    </recommendedName>
</protein>
<evidence type="ECO:0000256" key="11">
    <source>
        <dbReference type="ARBA" id="ARBA00023136"/>
    </source>
</evidence>
<reference evidence="16" key="1">
    <citation type="journal article" date="2013" name="Genetics">
        <title>The draft genome and transcriptome of Panagrellus redivivus are shaped by the harsh demands of a free-living lifestyle.</title>
        <authorList>
            <person name="Srinivasan J."/>
            <person name="Dillman A.R."/>
            <person name="Macchietto M.G."/>
            <person name="Heikkinen L."/>
            <person name="Lakso M."/>
            <person name="Fracchia K.M."/>
            <person name="Antoshechkin I."/>
            <person name="Mortazavi A."/>
            <person name="Wong G."/>
            <person name="Sternberg P.W."/>
        </authorList>
    </citation>
    <scope>NUCLEOTIDE SEQUENCE [LARGE SCALE GENOMIC DNA]</scope>
    <source>
        <strain evidence="16">MT8872</strain>
    </source>
</reference>
<feature type="domain" description="Guanylate cyclase" evidence="15">
    <location>
        <begin position="240"/>
        <end position="365"/>
    </location>
</feature>
<evidence type="ECO:0000256" key="3">
    <source>
        <dbReference type="ARBA" id="ARBA00004141"/>
    </source>
</evidence>
<evidence type="ECO:0000256" key="4">
    <source>
        <dbReference type="ARBA" id="ARBA00012201"/>
    </source>
</evidence>
<dbReference type="GO" id="GO:0006171">
    <property type="term" value="P:cAMP biosynthetic process"/>
    <property type="evidence" value="ECO:0007669"/>
    <property type="project" value="TreeGrafter"/>
</dbReference>
<keyword evidence="16" id="KW-1185">Reference proteome</keyword>
<feature type="transmembrane region" description="Helical" evidence="14">
    <location>
        <begin position="512"/>
        <end position="533"/>
    </location>
</feature>
<feature type="transmembrane region" description="Helical" evidence="14">
    <location>
        <begin position="637"/>
        <end position="654"/>
    </location>
</feature>
<evidence type="ECO:0000256" key="7">
    <source>
        <dbReference type="ARBA" id="ARBA00022741"/>
    </source>
</evidence>
<sequence>MLGSRRFGDAKLEQLYRDQQIVHNGTLVLHVLCVLTAALLLIALHHVFNPDLALLYAIIAAATVLILQALLLLKSNESKPSVFAGVVVWLFCAVVGTIPGGGQSSLIPTIIAYFLLYTIFTYDLPTTTVFAGTLAIIQIVGFVLLPTEPFTIHQLLATLLVHIWSNFIGIYLYVTKERLSRAAFLNARNALLSHKEAAHEAEKMGQLLGAALPEHVIAAVRNQIGVNVPKLYIEQYDHVTVIYAKLYGLEAILSQISVQDAARLLNEFNAKIDQLVKRNHLVRIQSDAIVVVSGIPEAQNGHADAACQFSWELVHVLRSFCDATTAELFIKIGLASGAVSAGIVGANKWHYEIVGDAYDHAIKLEQKAGAGHILVTDEIAAAVQGAYLTEKFDDSSHRLILTPRLVSNIPNGLLFPNHRRFSLSTIPQAINRLLVASTMAPMAAQKHDSLVMSMSTGEKTLLQGRRKSRKQLDGSSELLEENEEDDSVINSCTLRFKDPEVEKSFNIVIDRWFIPALAISIFFLVVYGLYQVLVMPRLIATLALIIVTLAAMFVILLMLYVNHFQTFCYFITRTSVGHTISILLIITLLFICGVVNVFSCPPLEDSPVCHNVFYSVISCVLWMLSTTVFIRYSSFCLVWTLLGGICIYCIQMFVTHTDLYINYSIIIGWRIEFDLVIGLAALVFIIYLQARRNERLIRLDFLSLIRSMEEKSQLVRFEYVNEQILLNALPHHIAYNYLHRTDPYCHLCHSVGVLTAQLGHPADWNGEIGLNRLNQLIYEVDRLIESYPGIEKVRNSQCFYTAAVGVLPEITRNIHDTPFTIGDLLASLTDFGLTIKQMVEDEGLEIRVGIDCGSALSVVVGCDKPRYEVIGMPCIRAAQLMNAAADYGIVVSEEIYLALRPRNFNFAHNHSITVAPRLTGYVFADSLVLKQQRKFINPVLREVSVGDSLVSEEAVQVHEETTQSTSVPLDASSSSCPPHDPHHFVRTIPANATAVGVTAHNPLEMFTSMNSSMSSDMYSIDVSVESDSEIEWITPEALMHEKLINGGKSATIANNNVSPSSSRRFWPSTKSISYKGDRAKQYSDFSEADNQSITHSGRLRRKRFRPSLSRNGPKVPSWLSSRTSLNSDLSLNKSRDGSANPLDRVNAAAKRVDKMLQELANVDEFNGNLPEKPFPTNFSALTSSTRSINVDNRHREMSSACHTEYDNAESDGALSDSEMVTSSRLEELKHVLRGFSKTRQEQAAERRRQNTERFMNRRMNRPADTGNDADIDSNCSSLASSTMFDKIRWKSVHSIGYENEYEFASDIDEHKHFASAASDPPPPAPTSSAESQPGPSGFSGIGDNSDFLPMDASDPEDQSPATAPANPIDQVHALSRDIIKNFGEYQLASFSDVDANV</sequence>
<keyword evidence="6" id="KW-0479">Metal-binding</keyword>
<keyword evidence="8" id="KW-0067">ATP-binding</keyword>
<dbReference type="Gene3D" id="3.30.70.1230">
    <property type="entry name" value="Nucleotide cyclase"/>
    <property type="match status" value="2"/>
</dbReference>
<dbReference type="GO" id="GO:0004016">
    <property type="term" value="F:adenylate cyclase activity"/>
    <property type="evidence" value="ECO:0007669"/>
    <property type="project" value="UniProtKB-EC"/>
</dbReference>
<evidence type="ECO:0000256" key="14">
    <source>
        <dbReference type="SAM" id="Phobius"/>
    </source>
</evidence>
<proteinExistence type="predicted"/>
<dbReference type="InterPro" id="IPR029787">
    <property type="entry name" value="Nucleotide_cyclase"/>
</dbReference>
<dbReference type="Pfam" id="PF16214">
    <property type="entry name" value="AC_N"/>
    <property type="match status" value="1"/>
</dbReference>
<dbReference type="InterPro" id="IPR001054">
    <property type="entry name" value="A/G_cyclase"/>
</dbReference>
<feature type="region of interest" description="Disordered" evidence="13">
    <location>
        <begin position="1237"/>
        <end position="1272"/>
    </location>
</feature>
<evidence type="ECO:0000313" key="17">
    <source>
        <dbReference type="WBParaSite" id="Pan_g9952.t1"/>
    </source>
</evidence>
<feature type="transmembrane region" description="Helical" evidence="14">
    <location>
        <begin position="539"/>
        <end position="561"/>
    </location>
</feature>
<dbReference type="GO" id="GO:0005524">
    <property type="term" value="F:ATP binding"/>
    <property type="evidence" value="ECO:0007669"/>
    <property type="project" value="UniProtKB-KW"/>
</dbReference>
<feature type="transmembrane region" description="Helical" evidence="14">
    <location>
        <begin position="129"/>
        <end position="146"/>
    </location>
</feature>
<dbReference type="WBParaSite" id="Pan_g9952.t1">
    <property type="protein sequence ID" value="Pan_g9952.t1"/>
    <property type="gene ID" value="Pan_g9952"/>
</dbReference>
<feature type="domain" description="Guanylate cyclase" evidence="15">
    <location>
        <begin position="767"/>
        <end position="881"/>
    </location>
</feature>
<evidence type="ECO:0000256" key="5">
    <source>
        <dbReference type="ARBA" id="ARBA00022692"/>
    </source>
</evidence>
<evidence type="ECO:0000259" key="15">
    <source>
        <dbReference type="PROSITE" id="PS50125"/>
    </source>
</evidence>
<evidence type="ECO:0000256" key="1">
    <source>
        <dbReference type="ARBA" id="ARBA00001436"/>
    </source>
</evidence>
<keyword evidence="10 14" id="KW-1133">Transmembrane helix</keyword>
<feature type="transmembrane region" description="Helical" evidence="14">
    <location>
        <begin position="54"/>
        <end position="73"/>
    </location>
</feature>
<evidence type="ECO:0000313" key="16">
    <source>
        <dbReference type="Proteomes" id="UP000492821"/>
    </source>
</evidence>
<comment type="catalytic activity">
    <reaction evidence="2">
        <text>ATP = 3',5'-cyclic AMP + diphosphate</text>
        <dbReference type="Rhea" id="RHEA:15389"/>
        <dbReference type="ChEBI" id="CHEBI:30616"/>
        <dbReference type="ChEBI" id="CHEBI:33019"/>
        <dbReference type="ChEBI" id="CHEBI:58165"/>
        <dbReference type="EC" id="4.6.1.1"/>
    </reaction>
</comment>
<keyword evidence="7" id="KW-0547">Nucleotide-binding</keyword>
<name>A0A7E4WD33_PANRE</name>
<feature type="transmembrane region" description="Helical" evidence="14">
    <location>
        <begin position="582"/>
        <end position="599"/>
    </location>
</feature>
<comment type="catalytic activity">
    <reaction evidence="1">
        <text>GTP = 3',5'-cyclic GMP + diphosphate</text>
        <dbReference type="Rhea" id="RHEA:13665"/>
        <dbReference type="ChEBI" id="CHEBI:33019"/>
        <dbReference type="ChEBI" id="CHEBI:37565"/>
        <dbReference type="ChEBI" id="CHEBI:57746"/>
        <dbReference type="EC" id="4.6.1.2"/>
    </reaction>
</comment>
<organism evidence="16 17">
    <name type="scientific">Panagrellus redivivus</name>
    <name type="common">Microworm</name>
    <dbReference type="NCBI Taxonomy" id="6233"/>
    <lineage>
        <taxon>Eukaryota</taxon>
        <taxon>Metazoa</taxon>
        <taxon>Ecdysozoa</taxon>
        <taxon>Nematoda</taxon>
        <taxon>Chromadorea</taxon>
        <taxon>Rhabditida</taxon>
        <taxon>Tylenchina</taxon>
        <taxon>Panagrolaimomorpha</taxon>
        <taxon>Panagrolaimoidea</taxon>
        <taxon>Panagrolaimidae</taxon>
        <taxon>Panagrellus</taxon>
    </lineage>
</organism>
<dbReference type="Proteomes" id="UP000492821">
    <property type="component" value="Unassembled WGS sequence"/>
</dbReference>
<keyword evidence="5 14" id="KW-0812">Transmembrane</keyword>
<feature type="transmembrane region" description="Helical" evidence="14">
    <location>
        <begin position="660"/>
        <end position="688"/>
    </location>
</feature>
<comment type="subcellular location">
    <subcellularLocation>
        <location evidence="3">Membrane</location>
        <topology evidence="3">Multi-pass membrane protein</topology>
    </subcellularLocation>
</comment>
<dbReference type="SMART" id="SM00044">
    <property type="entry name" value="CYCc"/>
    <property type="match status" value="2"/>
</dbReference>
<accession>A0A7E4WD33</accession>
<dbReference type="EC" id="4.6.1.1" evidence="4"/>
<evidence type="ECO:0000256" key="9">
    <source>
        <dbReference type="ARBA" id="ARBA00022842"/>
    </source>
</evidence>
<evidence type="ECO:0000256" key="2">
    <source>
        <dbReference type="ARBA" id="ARBA00001593"/>
    </source>
</evidence>
<keyword evidence="11 14" id="KW-0472">Membrane</keyword>
<feature type="transmembrane region" description="Helical" evidence="14">
    <location>
        <begin position="152"/>
        <end position="174"/>
    </location>
</feature>
<dbReference type="GO" id="GO:0007189">
    <property type="term" value="P:adenylate cyclase-activating G protein-coupled receptor signaling pathway"/>
    <property type="evidence" value="ECO:0007669"/>
    <property type="project" value="TreeGrafter"/>
</dbReference>
<dbReference type="GO" id="GO:0046872">
    <property type="term" value="F:metal ion binding"/>
    <property type="evidence" value="ECO:0007669"/>
    <property type="project" value="UniProtKB-KW"/>
</dbReference>
<feature type="compositionally biased region" description="Basic and acidic residues" evidence="13">
    <location>
        <begin position="1238"/>
        <end position="1255"/>
    </location>
</feature>
<dbReference type="GO" id="GO:0004383">
    <property type="term" value="F:guanylate cyclase activity"/>
    <property type="evidence" value="ECO:0007669"/>
    <property type="project" value="UniProtKB-EC"/>
</dbReference>
<feature type="region of interest" description="Disordered" evidence="13">
    <location>
        <begin position="959"/>
        <end position="978"/>
    </location>
</feature>
<evidence type="ECO:0000256" key="10">
    <source>
        <dbReference type="ARBA" id="ARBA00022989"/>
    </source>
</evidence>
<feature type="transmembrane region" description="Helical" evidence="14">
    <location>
        <begin position="611"/>
        <end position="630"/>
    </location>
</feature>
<evidence type="ECO:0000256" key="6">
    <source>
        <dbReference type="ARBA" id="ARBA00022723"/>
    </source>
</evidence>
<feature type="transmembrane region" description="Helical" evidence="14">
    <location>
        <begin position="80"/>
        <end position="99"/>
    </location>
</feature>
<dbReference type="CDD" id="cd07302">
    <property type="entry name" value="CHD"/>
    <property type="match status" value="1"/>
</dbReference>
<evidence type="ECO:0000256" key="13">
    <source>
        <dbReference type="SAM" id="MobiDB-lite"/>
    </source>
</evidence>
<dbReference type="PROSITE" id="PS50125">
    <property type="entry name" value="GUANYLATE_CYCLASE_2"/>
    <property type="match status" value="2"/>
</dbReference>
<dbReference type="Pfam" id="PF00211">
    <property type="entry name" value="Guanylate_cyc"/>
    <property type="match status" value="2"/>
</dbReference>
<dbReference type="SUPFAM" id="SSF55073">
    <property type="entry name" value="Nucleotide cyclase"/>
    <property type="match status" value="2"/>
</dbReference>
<dbReference type="InterPro" id="IPR032628">
    <property type="entry name" value="AC_N"/>
</dbReference>
<keyword evidence="9" id="KW-0460">Magnesium</keyword>
<dbReference type="GO" id="GO:0005886">
    <property type="term" value="C:plasma membrane"/>
    <property type="evidence" value="ECO:0007669"/>
    <property type="project" value="TreeGrafter"/>
</dbReference>
<dbReference type="GO" id="GO:0035556">
    <property type="term" value="P:intracellular signal transduction"/>
    <property type="evidence" value="ECO:0007669"/>
    <property type="project" value="InterPro"/>
</dbReference>
<feature type="region of interest" description="Disordered" evidence="13">
    <location>
        <begin position="1313"/>
        <end position="1369"/>
    </location>
</feature>
<keyword evidence="12" id="KW-0456">Lyase</keyword>
<evidence type="ECO:0000256" key="12">
    <source>
        <dbReference type="ARBA" id="ARBA00023239"/>
    </source>
</evidence>
<feature type="transmembrane region" description="Helical" evidence="14">
    <location>
        <begin position="21"/>
        <end position="48"/>
    </location>
</feature>
<reference evidence="17" key="2">
    <citation type="submission" date="2020-10" db="UniProtKB">
        <authorList>
            <consortium name="WormBaseParasite"/>
        </authorList>
    </citation>
    <scope>IDENTIFICATION</scope>
</reference>